<feature type="transmembrane region" description="Helical" evidence="6">
    <location>
        <begin position="284"/>
        <end position="301"/>
    </location>
</feature>
<evidence type="ECO:0000256" key="4">
    <source>
        <dbReference type="ARBA" id="ARBA00023136"/>
    </source>
</evidence>
<protein>
    <submittedName>
        <fullName evidence="8">HTTM domain-containing protein</fullName>
    </submittedName>
</protein>
<dbReference type="InterPro" id="IPR011020">
    <property type="entry name" value="HTTM-like"/>
</dbReference>
<feature type="transmembrane region" description="Helical" evidence="6">
    <location>
        <begin position="308"/>
        <end position="328"/>
    </location>
</feature>
<sequence length="378" mass="40009">MTEIIGSPQTDPTPSPPEPRATDPASTNPATIEPATTDPPTIEPAATDPPGDGGTAQKARRVNPARRLARTVTDPLLRTQRLDNWVLLRSGVGALVMFWGLTLLPDLADLYGSSSIVPSQGPRAGQFSVFRWWTGDIAVGVVLGLAVLGGLAMALGVAVRLAAPVAFVAVTSLMASAPLMLNGGDDVLRLLLLFIALYAVIAPADGLNTAVGRLGLSEPPTGPPWGLVVIRIQIIAMYIVTVLDKMEGSTWLGGTATIRALNLQSMRRFWVPEFMLTSSAAHNLMTWGTLATEVAIPILLINRRTRRWGIVLGVGFHAALGYVLRLGLFPATVTIAYLAFLTPAEASAIVGWVRRGADRIVGLRAKVPSPGTDQADDP</sequence>
<feature type="transmembrane region" description="Helical" evidence="6">
    <location>
        <begin position="334"/>
        <end position="353"/>
    </location>
</feature>
<reference evidence="8 9" key="1">
    <citation type="submission" date="2020-10" db="EMBL/GenBank/DDBJ databases">
        <title>Connecting structure to function with the recovery of over 1000 high-quality activated sludge metagenome-assembled genomes encoding full-length rRNA genes using long-read sequencing.</title>
        <authorList>
            <person name="Singleton C.M."/>
            <person name="Petriglieri F."/>
            <person name="Kristensen J.M."/>
            <person name="Kirkegaard R.H."/>
            <person name="Michaelsen T.Y."/>
            <person name="Andersen M.H."/>
            <person name="Karst S.M."/>
            <person name="Dueholm M.S."/>
            <person name="Nielsen P.H."/>
            <person name="Albertsen M."/>
        </authorList>
    </citation>
    <scope>NUCLEOTIDE SEQUENCE [LARGE SCALE GENOMIC DNA]</scope>
    <source>
        <strain evidence="8">Lyne_18-Q3-R50-59_MAXAC.006</strain>
    </source>
</reference>
<organism evidence="8 9">
    <name type="scientific">Candidatus Neomicrothrix subdominans</name>
    <dbReference type="NCBI Taxonomy" id="2954438"/>
    <lineage>
        <taxon>Bacteria</taxon>
        <taxon>Bacillati</taxon>
        <taxon>Actinomycetota</taxon>
        <taxon>Acidimicrobiia</taxon>
        <taxon>Acidimicrobiales</taxon>
        <taxon>Microthrixaceae</taxon>
        <taxon>Candidatus Neomicrothrix</taxon>
    </lineage>
</organism>
<evidence type="ECO:0000313" key="8">
    <source>
        <dbReference type="EMBL" id="MBK9296221.1"/>
    </source>
</evidence>
<dbReference type="AlphaFoldDB" id="A0A936NAR6"/>
<feature type="transmembrane region" description="Helical" evidence="6">
    <location>
        <begin position="187"/>
        <end position="204"/>
    </location>
</feature>
<comment type="subcellular location">
    <subcellularLocation>
        <location evidence="1">Endomembrane system</location>
        <topology evidence="1">Multi-pass membrane protein</topology>
    </subcellularLocation>
</comment>
<dbReference type="PANTHER" id="PTHR39535">
    <property type="entry name" value="SPORULATION-DELAYING PROTEIN SDPB"/>
    <property type="match status" value="1"/>
</dbReference>
<feature type="domain" description="HTTM-like" evidence="7">
    <location>
        <begin position="77"/>
        <end position="345"/>
    </location>
</feature>
<evidence type="ECO:0000256" key="1">
    <source>
        <dbReference type="ARBA" id="ARBA00004127"/>
    </source>
</evidence>
<dbReference type="GO" id="GO:0012505">
    <property type="term" value="C:endomembrane system"/>
    <property type="evidence" value="ECO:0007669"/>
    <property type="project" value="UniProtKB-SubCell"/>
</dbReference>
<proteinExistence type="predicted"/>
<dbReference type="PANTHER" id="PTHR39535:SF2">
    <property type="entry name" value="HTTM DOMAIN-CONTAINING PROTEIN"/>
    <property type="match status" value="1"/>
</dbReference>
<feature type="region of interest" description="Disordered" evidence="5">
    <location>
        <begin position="1"/>
        <end position="65"/>
    </location>
</feature>
<dbReference type="SMART" id="SM00752">
    <property type="entry name" value="HTTM"/>
    <property type="match status" value="1"/>
</dbReference>
<accession>A0A936NAR6</accession>
<evidence type="ECO:0000256" key="6">
    <source>
        <dbReference type="SAM" id="Phobius"/>
    </source>
</evidence>
<feature type="transmembrane region" description="Helical" evidence="6">
    <location>
        <begin position="225"/>
        <end position="243"/>
    </location>
</feature>
<feature type="transmembrane region" description="Helical" evidence="6">
    <location>
        <begin position="86"/>
        <end position="104"/>
    </location>
</feature>
<keyword evidence="3 6" id="KW-1133">Transmembrane helix</keyword>
<dbReference type="EMBL" id="JADJZA010000001">
    <property type="protein sequence ID" value="MBK9296221.1"/>
    <property type="molecule type" value="Genomic_DNA"/>
</dbReference>
<feature type="transmembrane region" description="Helical" evidence="6">
    <location>
        <begin position="161"/>
        <end position="181"/>
    </location>
</feature>
<keyword evidence="2 6" id="KW-0812">Transmembrane</keyword>
<gene>
    <name evidence="8" type="ORF">IPN02_05010</name>
</gene>
<dbReference type="InterPro" id="IPR052964">
    <property type="entry name" value="Sporulation_signal_mat"/>
</dbReference>
<evidence type="ECO:0000256" key="5">
    <source>
        <dbReference type="SAM" id="MobiDB-lite"/>
    </source>
</evidence>
<evidence type="ECO:0000256" key="3">
    <source>
        <dbReference type="ARBA" id="ARBA00022989"/>
    </source>
</evidence>
<dbReference type="Proteomes" id="UP000727993">
    <property type="component" value="Unassembled WGS sequence"/>
</dbReference>
<evidence type="ECO:0000256" key="2">
    <source>
        <dbReference type="ARBA" id="ARBA00022692"/>
    </source>
</evidence>
<dbReference type="Pfam" id="PF05090">
    <property type="entry name" value="HTTM"/>
    <property type="match status" value="1"/>
</dbReference>
<comment type="caution">
    <text evidence="8">The sequence shown here is derived from an EMBL/GenBank/DDBJ whole genome shotgun (WGS) entry which is preliminary data.</text>
</comment>
<dbReference type="InterPro" id="IPR053934">
    <property type="entry name" value="HTTM_dom"/>
</dbReference>
<keyword evidence="4 6" id="KW-0472">Membrane</keyword>
<evidence type="ECO:0000259" key="7">
    <source>
        <dbReference type="SMART" id="SM00752"/>
    </source>
</evidence>
<feature type="transmembrane region" description="Helical" evidence="6">
    <location>
        <begin position="132"/>
        <end position="154"/>
    </location>
</feature>
<evidence type="ECO:0000313" key="9">
    <source>
        <dbReference type="Proteomes" id="UP000727993"/>
    </source>
</evidence>
<name>A0A936NAR6_9ACTN</name>